<evidence type="ECO:0000256" key="1">
    <source>
        <dbReference type="ARBA" id="ARBA00002190"/>
    </source>
</evidence>
<organism evidence="7 8">
    <name type="scientific">Streptantibioticus silvisoli</name>
    <dbReference type="NCBI Taxonomy" id="2705255"/>
    <lineage>
        <taxon>Bacteria</taxon>
        <taxon>Bacillati</taxon>
        <taxon>Actinomycetota</taxon>
        <taxon>Actinomycetes</taxon>
        <taxon>Kitasatosporales</taxon>
        <taxon>Streptomycetaceae</taxon>
        <taxon>Streptantibioticus</taxon>
    </lineage>
</organism>
<keyword evidence="6" id="KW-0814">Transposable element</keyword>
<comment type="function">
    <text evidence="1 6">Required for the transposition of the insertion element.</text>
</comment>
<dbReference type="Proteomes" id="UP001156398">
    <property type="component" value="Unassembled WGS sequence"/>
</dbReference>
<gene>
    <name evidence="7" type="ORF">POF43_007215</name>
</gene>
<evidence type="ECO:0000256" key="3">
    <source>
        <dbReference type="ARBA" id="ARBA00022578"/>
    </source>
</evidence>
<sequence>MRDRGLRPPLPIVSDGAKGLIGAVEYVFSHALRQRCTIHKMCNVPAKVSKDDQETVRAEFWRIFDIADPDIRPGQELVGTVQRRIDSFVATWEAKYPAAMKAMATDRASRTTHLRFPVEHHKRIRHSNFIERTFGETRRRAKVIGRFPSEKTCTSLVRAVLDRASRGWRGFTMTPAGLRCLHDLRRALLEPPTMIRENTNEIAETLTNAA</sequence>
<evidence type="ECO:0000256" key="6">
    <source>
        <dbReference type="RuleBase" id="RU365089"/>
    </source>
</evidence>
<evidence type="ECO:0000313" key="8">
    <source>
        <dbReference type="Proteomes" id="UP001156398"/>
    </source>
</evidence>
<proteinExistence type="inferred from homology"/>
<dbReference type="PANTHER" id="PTHR33217">
    <property type="entry name" value="TRANSPOSASE FOR INSERTION SEQUENCE ELEMENT IS1081"/>
    <property type="match status" value="1"/>
</dbReference>
<comment type="caution">
    <text evidence="7">The sequence shown here is derived from an EMBL/GenBank/DDBJ whole genome shotgun (WGS) entry which is preliminary data.</text>
</comment>
<evidence type="ECO:0000256" key="4">
    <source>
        <dbReference type="ARBA" id="ARBA00023125"/>
    </source>
</evidence>
<evidence type="ECO:0000256" key="2">
    <source>
        <dbReference type="ARBA" id="ARBA00010961"/>
    </source>
</evidence>
<evidence type="ECO:0000256" key="5">
    <source>
        <dbReference type="ARBA" id="ARBA00023172"/>
    </source>
</evidence>
<dbReference type="EMBL" id="JAAGKO020000007">
    <property type="protein sequence ID" value="MDI5962505.1"/>
    <property type="molecule type" value="Genomic_DNA"/>
</dbReference>
<dbReference type="PANTHER" id="PTHR33217:SF9">
    <property type="entry name" value="MUTATOR FAMILY TRANSPOSASE"/>
    <property type="match status" value="1"/>
</dbReference>
<keyword evidence="5 6" id="KW-0233">DNA recombination</keyword>
<protein>
    <recommendedName>
        <fullName evidence="6">Mutator family transposase</fullName>
    </recommendedName>
</protein>
<comment type="similarity">
    <text evidence="2 6">Belongs to the transposase mutator family.</text>
</comment>
<dbReference type="InterPro" id="IPR001207">
    <property type="entry name" value="Transposase_mutator"/>
</dbReference>
<keyword evidence="4 6" id="KW-0238">DNA-binding</keyword>
<accession>A0ABT6VVJ3</accession>
<keyword evidence="8" id="KW-1185">Reference proteome</keyword>
<dbReference type="Pfam" id="PF00872">
    <property type="entry name" value="Transposase_mut"/>
    <property type="match status" value="1"/>
</dbReference>
<dbReference type="RefSeq" id="WP_282704478.1">
    <property type="nucleotide sequence ID" value="NZ_JAAGKO020000007.1"/>
</dbReference>
<keyword evidence="3 6" id="KW-0815">Transposition</keyword>
<reference evidence="7 8" key="1">
    <citation type="submission" date="2023-05" db="EMBL/GenBank/DDBJ databases">
        <title>Streptantibioticus silvisoli sp. nov., acidotolerant actinomycetes 1 from pine litter.</title>
        <authorList>
            <person name="Swiecimska M."/>
            <person name="Golinska P."/>
            <person name="Sangal V."/>
            <person name="Wachnowicz B."/>
            <person name="Goodfellow M."/>
        </authorList>
    </citation>
    <scope>NUCLEOTIDE SEQUENCE [LARGE SCALE GENOMIC DNA]</scope>
    <source>
        <strain evidence="7 8">SL54</strain>
    </source>
</reference>
<evidence type="ECO:0000313" key="7">
    <source>
        <dbReference type="EMBL" id="MDI5962505.1"/>
    </source>
</evidence>
<name>A0ABT6VVJ3_9ACTN</name>